<keyword evidence="3" id="KW-1185">Reference proteome</keyword>
<dbReference type="EMBL" id="JAGDFM010001006">
    <property type="protein sequence ID" value="KAG7375663.1"/>
    <property type="molecule type" value="Genomic_DNA"/>
</dbReference>
<feature type="non-terminal residue" evidence="2">
    <location>
        <position position="1"/>
    </location>
</feature>
<dbReference type="Proteomes" id="UP000694044">
    <property type="component" value="Unassembled WGS sequence"/>
</dbReference>
<gene>
    <name evidence="2" type="ORF">PHYPSEUDO_000296</name>
</gene>
<comment type="caution">
    <text evidence="2">The sequence shown here is derived from an EMBL/GenBank/DDBJ whole genome shotgun (WGS) entry which is preliminary data.</text>
</comment>
<protein>
    <submittedName>
        <fullName evidence="2">Uncharacterized protein</fullName>
    </submittedName>
</protein>
<organism evidence="2 3">
    <name type="scientific">Phytophthora pseudosyringae</name>
    <dbReference type="NCBI Taxonomy" id="221518"/>
    <lineage>
        <taxon>Eukaryota</taxon>
        <taxon>Sar</taxon>
        <taxon>Stramenopiles</taxon>
        <taxon>Oomycota</taxon>
        <taxon>Peronosporomycetes</taxon>
        <taxon>Peronosporales</taxon>
        <taxon>Peronosporaceae</taxon>
        <taxon>Phytophthora</taxon>
    </lineage>
</organism>
<evidence type="ECO:0000313" key="2">
    <source>
        <dbReference type="EMBL" id="KAG7375663.1"/>
    </source>
</evidence>
<sequence>MQELQRAGQAFAKEAGAPSPAVANAGVGPHHDQRCGFTSRLHLTSQGVDRLDAGCAAGFETEAANTLAFKGNQGGRGLSFLSAPVLIAAPLSPPRAFFASRRLCHRAPTQRRHQLVCSARGVLCPTLPAGRSQL</sequence>
<feature type="region of interest" description="Disordered" evidence="1">
    <location>
        <begin position="1"/>
        <end position="29"/>
    </location>
</feature>
<proteinExistence type="predicted"/>
<evidence type="ECO:0000313" key="3">
    <source>
        <dbReference type="Proteomes" id="UP000694044"/>
    </source>
</evidence>
<name>A0A8T1V5M3_9STRA</name>
<accession>A0A8T1V5M3</accession>
<reference evidence="2" key="1">
    <citation type="submission" date="2021-02" db="EMBL/GenBank/DDBJ databases">
        <authorList>
            <person name="Palmer J.M."/>
        </authorList>
    </citation>
    <scope>NUCLEOTIDE SEQUENCE</scope>
    <source>
        <strain evidence="2">SCRP734</strain>
    </source>
</reference>
<dbReference type="AlphaFoldDB" id="A0A8T1V5M3"/>
<evidence type="ECO:0000256" key="1">
    <source>
        <dbReference type="SAM" id="MobiDB-lite"/>
    </source>
</evidence>